<comment type="caution">
    <text evidence="1">The sequence shown here is derived from an EMBL/GenBank/DDBJ whole genome shotgun (WGS) entry which is preliminary data.</text>
</comment>
<dbReference type="Proteomes" id="UP000624404">
    <property type="component" value="Unassembled WGS sequence"/>
</dbReference>
<keyword evidence="2" id="KW-1185">Reference proteome</keyword>
<gene>
    <name evidence="1" type="ORF">SCLTRI_LOCUS4254</name>
</gene>
<organism evidence="1 2">
    <name type="scientific">Sclerotinia trifoliorum</name>
    <dbReference type="NCBI Taxonomy" id="28548"/>
    <lineage>
        <taxon>Eukaryota</taxon>
        <taxon>Fungi</taxon>
        <taxon>Dikarya</taxon>
        <taxon>Ascomycota</taxon>
        <taxon>Pezizomycotina</taxon>
        <taxon>Leotiomycetes</taxon>
        <taxon>Helotiales</taxon>
        <taxon>Sclerotiniaceae</taxon>
        <taxon>Sclerotinia</taxon>
    </lineage>
</organism>
<protein>
    <submittedName>
        <fullName evidence="1">D7664fa2-f657-49d3-b1b0-66d51fc430cc</fullName>
    </submittedName>
</protein>
<sequence>MLKHTGCVNGFYYENAPVIRRIGITGDNKETPKTQIRLPRYDTSMPAAIFGNPQFVNYAKICAMETVNVCRVGTRCVGILIKYSDPKVPPAILGQWYGSKESDHRCIYDYNKTTSTVIAFKLSESERAVRDVLICNHDAPELEELSSDIKVQVYKIGTRLVWWFNTRNDSISLWEDGNSSPSSIPIELALVQNFD</sequence>
<evidence type="ECO:0000313" key="1">
    <source>
        <dbReference type="EMBL" id="CAD6444462.1"/>
    </source>
</evidence>
<name>A0A8H2VT88_9HELO</name>
<reference evidence="1" key="1">
    <citation type="submission" date="2020-10" db="EMBL/GenBank/DDBJ databases">
        <authorList>
            <person name="Kusch S."/>
        </authorList>
    </citation>
    <scope>NUCLEOTIDE SEQUENCE</scope>
    <source>
        <strain evidence="1">SwB9</strain>
    </source>
</reference>
<accession>A0A8H2VT88</accession>
<proteinExistence type="predicted"/>
<dbReference type="OrthoDB" id="3481287at2759"/>
<dbReference type="AlphaFoldDB" id="A0A8H2VT88"/>
<evidence type="ECO:0000313" key="2">
    <source>
        <dbReference type="Proteomes" id="UP000624404"/>
    </source>
</evidence>
<dbReference type="EMBL" id="CAJHIA010000012">
    <property type="protein sequence ID" value="CAD6444462.1"/>
    <property type="molecule type" value="Genomic_DNA"/>
</dbReference>